<dbReference type="Gene3D" id="3.40.50.1240">
    <property type="entry name" value="Phosphoglycerate mutase-like"/>
    <property type="match status" value="1"/>
</dbReference>
<accession>A0ABQ9X7K3</accession>
<protein>
    <submittedName>
        <fullName evidence="7">Uncharacterized protein</fullName>
    </submittedName>
</protein>
<name>A0ABQ9X7K3_9EUKA</name>
<dbReference type="PANTHER" id="PTHR11567:SF211">
    <property type="entry name" value="PROSTATIC ACID PHOSPHATASE"/>
    <property type="match status" value="1"/>
</dbReference>
<dbReference type="SUPFAM" id="SSF53254">
    <property type="entry name" value="Phosphoglycerate mutase-like"/>
    <property type="match status" value="1"/>
</dbReference>
<keyword evidence="6" id="KW-0325">Glycoprotein</keyword>
<dbReference type="PANTHER" id="PTHR11567">
    <property type="entry name" value="ACID PHOSPHATASE-RELATED"/>
    <property type="match status" value="1"/>
</dbReference>
<dbReference type="InterPro" id="IPR050645">
    <property type="entry name" value="Histidine_acid_phosphatase"/>
</dbReference>
<organism evidence="7 8">
    <name type="scientific">Blattamonas nauphoetae</name>
    <dbReference type="NCBI Taxonomy" id="2049346"/>
    <lineage>
        <taxon>Eukaryota</taxon>
        <taxon>Metamonada</taxon>
        <taxon>Preaxostyla</taxon>
        <taxon>Oxymonadida</taxon>
        <taxon>Blattamonas</taxon>
    </lineage>
</organism>
<dbReference type="Proteomes" id="UP001281761">
    <property type="component" value="Unassembled WGS sequence"/>
</dbReference>
<evidence type="ECO:0000313" key="8">
    <source>
        <dbReference type="Proteomes" id="UP001281761"/>
    </source>
</evidence>
<evidence type="ECO:0000256" key="3">
    <source>
        <dbReference type="ARBA" id="ARBA00022729"/>
    </source>
</evidence>
<dbReference type="InterPro" id="IPR000560">
    <property type="entry name" value="His_Pase_clade-2"/>
</dbReference>
<evidence type="ECO:0000256" key="4">
    <source>
        <dbReference type="ARBA" id="ARBA00022801"/>
    </source>
</evidence>
<keyword evidence="8" id="KW-1185">Reference proteome</keyword>
<sequence length="346" mass="39916">MALPHLPTDGKLTPPAKSRLINLGSEIYKYYEDTLFPTDFDERIFYFRSTSVTRARHSLQYFQKGLFSRYAKKSKQTIEIPHHVVHFCDDILLYSVEASPTALSLSEQEAEEKRYKNVKKEYKHVVDHVERCTGTTLEGSDEFIIYDSVLVADEIGHTLPNGITKDHLPKIRRLKELLFLTKYPPTPLWCHAVGGRFWSQVFFDHFDSDIVAFSSKKPYPRYRHYSSHDTAVLPLLQALGVNLLTETGEVLYPQYGGFFVVEVYLDQHHTLDNPGVSVKYCLEPPVSGSIDLMELIPQGLRKEDMNVNTFKQRWADVHRKVKDRSFFTEVCGFDETNVDHLTSCEV</sequence>
<comment type="caution">
    <text evidence="7">The sequence shown here is derived from an EMBL/GenBank/DDBJ whole genome shotgun (WGS) entry which is preliminary data.</text>
</comment>
<comment type="catalytic activity">
    <reaction evidence="1">
        <text>a phosphate monoester + H2O = an alcohol + phosphate</text>
        <dbReference type="Rhea" id="RHEA:15017"/>
        <dbReference type="ChEBI" id="CHEBI:15377"/>
        <dbReference type="ChEBI" id="CHEBI:30879"/>
        <dbReference type="ChEBI" id="CHEBI:43474"/>
        <dbReference type="ChEBI" id="CHEBI:67140"/>
        <dbReference type="EC" id="3.1.3.2"/>
    </reaction>
</comment>
<evidence type="ECO:0000313" key="7">
    <source>
        <dbReference type="EMBL" id="KAK2947794.1"/>
    </source>
</evidence>
<evidence type="ECO:0000256" key="6">
    <source>
        <dbReference type="ARBA" id="ARBA00023180"/>
    </source>
</evidence>
<gene>
    <name evidence="7" type="ORF">BLNAU_17314</name>
</gene>
<dbReference type="EMBL" id="JARBJD010000191">
    <property type="protein sequence ID" value="KAK2947794.1"/>
    <property type="molecule type" value="Genomic_DNA"/>
</dbReference>
<evidence type="ECO:0000256" key="2">
    <source>
        <dbReference type="ARBA" id="ARBA00005375"/>
    </source>
</evidence>
<dbReference type="InterPro" id="IPR029033">
    <property type="entry name" value="His_PPase_superfam"/>
</dbReference>
<reference evidence="7 8" key="1">
    <citation type="journal article" date="2022" name="bioRxiv">
        <title>Genomics of Preaxostyla Flagellates Illuminates Evolutionary Transitions and the Path Towards Mitochondrial Loss.</title>
        <authorList>
            <person name="Novak L.V.F."/>
            <person name="Treitli S.C."/>
            <person name="Pyrih J."/>
            <person name="Halakuc P."/>
            <person name="Pipaliya S.V."/>
            <person name="Vacek V."/>
            <person name="Brzon O."/>
            <person name="Soukal P."/>
            <person name="Eme L."/>
            <person name="Dacks J.B."/>
            <person name="Karnkowska A."/>
            <person name="Elias M."/>
            <person name="Hampl V."/>
        </authorList>
    </citation>
    <scope>NUCLEOTIDE SEQUENCE [LARGE SCALE GENOMIC DNA]</scope>
    <source>
        <strain evidence="7">NAU3</strain>
        <tissue evidence="7">Gut</tissue>
    </source>
</reference>
<keyword evidence="3" id="KW-0732">Signal</keyword>
<dbReference type="CDD" id="cd07061">
    <property type="entry name" value="HP_HAP_like"/>
    <property type="match status" value="1"/>
</dbReference>
<keyword evidence="4" id="KW-0378">Hydrolase</keyword>
<evidence type="ECO:0000256" key="1">
    <source>
        <dbReference type="ARBA" id="ARBA00000032"/>
    </source>
</evidence>
<dbReference type="Pfam" id="PF00328">
    <property type="entry name" value="His_Phos_2"/>
    <property type="match status" value="1"/>
</dbReference>
<evidence type="ECO:0000256" key="5">
    <source>
        <dbReference type="ARBA" id="ARBA00023157"/>
    </source>
</evidence>
<keyword evidence="5" id="KW-1015">Disulfide bond</keyword>
<proteinExistence type="inferred from homology"/>
<comment type="similarity">
    <text evidence="2">Belongs to the histidine acid phosphatase family.</text>
</comment>